<feature type="transmembrane region" description="Helical" evidence="2">
    <location>
        <begin position="98"/>
        <end position="121"/>
    </location>
</feature>
<sequence>MTAIWTTAAIVALLLPGIFFFIGVASYERVSREVIRSGAVSELALAMLFSIGIHVVLLSTLSAFGFRLSAFIAPLAQYADISHVELVDRVTSKLLPTALYLIASTLCGGALGVLVAVGIVSGPLRGLVKHKWVYDLIDRDRRRGITTVYVMTTTQEDNKVLMYRGRLHEFFMLEGGKISYVILKDCARYYMNFADVDLPTGQQLDIFRGTPAQRRVWDYLMIDGGNIANILFDPSAQTIKATEEGTKALRAAVKARREASEKAGNTVSPPSSTTTKPEPPT</sequence>
<feature type="transmembrane region" description="Helical" evidence="2">
    <location>
        <begin position="39"/>
        <end position="66"/>
    </location>
</feature>
<keyword evidence="2" id="KW-1133">Transmembrane helix</keyword>
<evidence type="ECO:0000313" key="6">
    <source>
        <dbReference type="Proteomes" id="UP000256343"/>
    </source>
</evidence>
<gene>
    <name evidence="3" type="ORF">BJ125_10480</name>
    <name evidence="4" type="ORF">SAMN05892882_10480</name>
</gene>
<evidence type="ECO:0000313" key="3">
    <source>
        <dbReference type="EMBL" id="RED38331.1"/>
    </source>
</evidence>
<evidence type="ECO:0000313" key="4">
    <source>
        <dbReference type="EMBL" id="SSW89784.1"/>
    </source>
</evidence>
<feature type="region of interest" description="Disordered" evidence="1">
    <location>
        <begin position="250"/>
        <end position="281"/>
    </location>
</feature>
<evidence type="ECO:0000256" key="1">
    <source>
        <dbReference type="SAM" id="MobiDB-lite"/>
    </source>
</evidence>
<feature type="transmembrane region" description="Helical" evidence="2">
    <location>
        <begin position="6"/>
        <end position="27"/>
    </location>
</feature>
<dbReference type="EMBL" id="QRDT01000004">
    <property type="protein sequence ID" value="RED38331.1"/>
    <property type="molecule type" value="Genomic_DNA"/>
</dbReference>
<dbReference type="Proteomes" id="UP000252631">
    <property type="component" value="Unassembled WGS sequence"/>
</dbReference>
<protein>
    <submittedName>
        <fullName evidence="4">Uncharacterized protein</fullName>
    </submittedName>
</protein>
<organism evidence="4 5">
    <name type="scientific">Rhodopseudomonas pentothenatexigens</name>
    <dbReference type="NCBI Taxonomy" id="999699"/>
    <lineage>
        <taxon>Bacteria</taxon>
        <taxon>Pseudomonadati</taxon>
        <taxon>Pseudomonadota</taxon>
        <taxon>Alphaproteobacteria</taxon>
        <taxon>Hyphomicrobiales</taxon>
        <taxon>Nitrobacteraceae</taxon>
        <taxon>Rhodopseudomonas</taxon>
    </lineage>
</organism>
<evidence type="ECO:0000313" key="5">
    <source>
        <dbReference type="Proteomes" id="UP000252631"/>
    </source>
</evidence>
<reference evidence="4 5" key="1">
    <citation type="submission" date="2017-08" db="EMBL/GenBank/DDBJ databases">
        <authorList>
            <person name="de Groot N.N."/>
        </authorList>
    </citation>
    <scope>NUCLEOTIDE SEQUENCE [LARGE SCALE GENOMIC DNA]</scope>
    <source>
        <strain evidence="4 5">JA575</strain>
    </source>
</reference>
<reference evidence="3 6" key="2">
    <citation type="submission" date="2018-07" db="EMBL/GenBank/DDBJ databases">
        <title>Genomic Encyclopedia of Archaeal and Bacterial Type Strains, Phase II (KMG-II): from individual species to whole genera.</title>
        <authorList>
            <person name="Goeker M."/>
        </authorList>
    </citation>
    <scope>NUCLEOTIDE SEQUENCE [LARGE SCALE GENOMIC DNA]</scope>
    <source>
        <strain evidence="3 6">JA575</strain>
    </source>
</reference>
<dbReference type="OrthoDB" id="9921470at2"/>
<keyword evidence="2" id="KW-0472">Membrane</keyword>
<name>A0A336JQD7_9BRAD</name>
<dbReference type="AlphaFoldDB" id="A0A336JQD7"/>
<keyword evidence="6" id="KW-1185">Reference proteome</keyword>
<accession>A0A336JQD7</accession>
<dbReference type="EMBL" id="UFQQ01000004">
    <property type="protein sequence ID" value="SSW89784.1"/>
    <property type="molecule type" value="Genomic_DNA"/>
</dbReference>
<proteinExistence type="predicted"/>
<dbReference type="RefSeq" id="WP_114356910.1">
    <property type="nucleotide sequence ID" value="NZ_QRDT01000004.1"/>
</dbReference>
<dbReference type="Proteomes" id="UP000256343">
    <property type="component" value="Unassembled WGS sequence"/>
</dbReference>
<feature type="compositionally biased region" description="Low complexity" evidence="1">
    <location>
        <begin position="266"/>
        <end position="281"/>
    </location>
</feature>
<evidence type="ECO:0000256" key="2">
    <source>
        <dbReference type="SAM" id="Phobius"/>
    </source>
</evidence>
<keyword evidence="2" id="KW-0812">Transmembrane</keyword>